<feature type="domain" description="OmpR/PhoB-type" evidence="6">
    <location>
        <begin position="16"/>
        <end position="114"/>
    </location>
</feature>
<dbReference type="GO" id="GO:0006355">
    <property type="term" value="P:regulation of DNA-templated transcription"/>
    <property type="evidence" value="ECO:0007669"/>
    <property type="project" value="InterPro"/>
</dbReference>
<dbReference type="InterPro" id="IPR005158">
    <property type="entry name" value="BTAD"/>
</dbReference>
<evidence type="ECO:0000256" key="2">
    <source>
        <dbReference type="ARBA" id="ARBA00023015"/>
    </source>
</evidence>
<evidence type="ECO:0000313" key="7">
    <source>
        <dbReference type="EMBL" id="ADB31760.1"/>
    </source>
</evidence>
<dbReference type="Gene3D" id="3.40.50.300">
    <property type="entry name" value="P-loop containing nucleotide triphosphate hydrolases"/>
    <property type="match status" value="1"/>
</dbReference>
<dbReference type="SUPFAM" id="SSF46894">
    <property type="entry name" value="C-terminal effector domain of the bipartite response regulators"/>
    <property type="match status" value="1"/>
</dbReference>
<accession>D2PYW6</accession>
<dbReference type="SMART" id="SM01043">
    <property type="entry name" value="BTAD"/>
    <property type="match status" value="1"/>
</dbReference>
<dbReference type="InterPro" id="IPR051677">
    <property type="entry name" value="AfsR-DnrI-RedD_regulator"/>
</dbReference>
<keyword evidence="3 5" id="KW-0238">DNA-binding</keyword>
<dbReference type="InterPro" id="IPR001867">
    <property type="entry name" value="OmpR/PhoB-type_DNA-bd"/>
</dbReference>
<dbReference type="Gene3D" id="1.10.10.10">
    <property type="entry name" value="Winged helix-like DNA-binding domain superfamily/Winged helix DNA-binding domain"/>
    <property type="match status" value="1"/>
</dbReference>
<dbReference type="PANTHER" id="PTHR35807">
    <property type="entry name" value="TRANSCRIPTIONAL REGULATOR REDD-RELATED"/>
    <property type="match status" value="1"/>
</dbReference>
<keyword evidence="4" id="KW-0804">Transcription</keyword>
<evidence type="ECO:0000313" key="8">
    <source>
        <dbReference type="Proteomes" id="UP000007967"/>
    </source>
</evidence>
<sequence length="980" mass="105636">MFIAAQGVGALLPSAYHATTLRSVEFRLLGPVQIWSAGQQVELKRRQERLLLAVLLLEPGKAVPAERLIELLWPEELPGSPKRALQVYMSRLRNVLAAGDSRLLSGPHGYAVETPRGRTDVELFAALVEQAKPLDDLEQRRKLLIDALALWRGPALADVASEDVRRRLCAGLDESRWAAQELRLTTELALGRHQDLLPELAELTEAQPTRESLTAARMLALYRSGRQTDALAVYADLVRHLSDELGVQPGSEVRDLQVAILRQDESLDYTAPTRGPRELPADIAVLVGRDALLHELAAVLRPQRRPSGLPAVVCLYGAAGTGKSAAAIRLGHELAGEYPDGQLFARLQDVDGEPVPPAVLLGRLLRSLGVDSVPDAVEERAALLRSTLAGKSVLTVFDDAADVGQLRPLLPADGRCAVVVTSRRPLLGLEDATHRELLPLGSATSAQLLAELSGRPAGELQPLVEYCVGLPLALRIVGARLSLIREDIADVVRTLADETRRLDYLVAGDRAVRASLDLTLRTASPTARRLFGCLALVTADEFSAWVAAPLLDLDESLAGTVLDELLSLGLVQLRRTAPATYGLHALVRARAVEELAGFSADDREMIELRYLQAVLRLLTIAEDQVGQNAYRGLEYDQGEGRPLPEADAAAAAGPAWLDVEAPVVLAAVRLAAGRPRLAAMLAMRLDDYLLVRDQREMRETALALAESATAGGDPMLEAEVLRRLFAAKAQGAAGMDELTALAGRARDVAARSGHPDMQALALGQVAYVTSSDTNYEAVVEVAEQILALADRCTDPAAVKLRALDWLSAGLAGLGRLPEAIAAKRRIRQLSTPGTRVHAIRLVLLALTLTRGEHQGAEHLDELAEIAVEARQIVDRIGDELGQAHVGLVEARLSMVRGDLAGANERLDAVAAMFAERPDAWGDVNLRITRAWVAIRGGRRNEGLRMLADGMEAVSPVDYPAAASVLREQLEVARRETSHSA</sequence>
<organism evidence="7 8">
    <name type="scientific">Kribbella flavida (strain DSM 17836 / JCM 10339 / NBRC 14399)</name>
    <dbReference type="NCBI Taxonomy" id="479435"/>
    <lineage>
        <taxon>Bacteria</taxon>
        <taxon>Bacillati</taxon>
        <taxon>Actinomycetota</taxon>
        <taxon>Actinomycetes</taxon>
        <taxon>Propionibacteriales</taxon>
        <taxon>Kribbellaceae</taxon>
        <taxon>Kribbella</taxon>
    </lineage>
</organism>
<dbReference type="SUPFAM" id="SSF52540">
    <property type="entry name" value="P-loop containing nucleoside triphosphate hydrolases"/>
    <property type="match status" value="1"/>
</dbReference>
<dbReference type="eggNOG" id="COG3903">
    <property type="taxonomic scope" value="Bacteria"/>
</dbReference>
<dbReference type="KEGG" id="kfl:Kfla_2694"/>
<dbReference type="Gene3D" id="1.25.40.10">
    <property type="entry name" value="Tetratricopeptide repeat domain"/>
    <property type="match status" value="1"/>
</dbReference>
<dbReference type="PRINTS" id="PR00364">
    <property type="entry name" value="DISEASERSIST"/>
</dbReference>
<dbReference type="SMART" id="SM00862">
    <property type="entry name" value="Trans_reg_C"/>
    <property type="match status" value="1"/>
</dbReference>
<name>D2PYW6_KRIFD</name>
<dbReference type="PANTHER" id="PTHR35807:SF1">
    <property type="entry name" value="TRANSCRIPTIONAL REGULATOR REDD"/>
    <property type="match status" value="1"/>
</dbReference>
<dbReference type="EMBL" id="CP001736">
    <property type="protein sequence ID" value="ADB31760.1"/>
    <property type="molecule type" value="Genomic_DNA"/>
</dbReference>
<comment type="similarity">
    <text evidence="1">Belongs to the AfsR/DnrI/RedD regulatory family.</text>
</comment>
<dbReference type="SUPFAM" id="SSF48452">
    <property type="entry name" value="TPR-like"/>
    <property type="match status" value="1"/>
</dbReference>
<evidence type="ECO:0000256" key="5">
    <source>
        <dbReference type="PROSITE-ProRule" id="PRU01091"/>
    </source>
</evidence>
<dbReference type="GO" id="GO:0003677">
    <property type="term" value="F:DNA binding"/>
    <property type="evidence" value="ECO:0007669"/>
    <property type="project" value="UniProtKB-UniRule"/>
</dbReference>
<protein>
    <submittedName>
        <fullName evidence="7">Transcriptional regulator, SARP family</fullName>
    </submittedName>
</protein>
<dbReference type="eggNOG" id="COG3629">
    <property type="taxonomic scope" value="Bacteria"/>
</dbReference>
<proteinExistence type="inferred from homology"/>
<reference evidence="8" key="1">
    <citation type="submission" date="2009-09" db="EMBL/GenBank/DDBJ databases">
        <title>The complete genome of Kribbella flavida DSM 17836.</title>
        <authorList>
            <consortium name="US DOE Joint Genome Institute (JGI-PGF)"/>
            <person name="Lucas S."/>
            <person name="Copeland A."/>
            <person name="Lapidus A."/>
            <person name="Glavina del Rio T."/>
            <person name="Dalin E."/>
            <person name="Tice H."/>
            <person name="Bruce D."/>
            <person name="Goodwin L."/>
            <person name="Pitluck S."/>
            <person name="Kyrpides N."/>
            <person name="Mavromatis K."/>
            <person name="Ivanova N."/>
            <person name="Saunders E."/>
            <person name="Brettin T."/>
            <person name="Detter J.C."/>
            <person name="Han C."/>
            <person name="Larimer F."/>
            <person name="Land M."/>
            <person name="Hauser L."/>
            <person name="Markowitz V."/>
            <person name="Cheng J.-F."/>
            <person name="Hugenholtz P."/>
            <person name="Woyke T."/>
            <person name="Wu D."/>
            <person name="Pukall R."/>
            <person name="Klenk H.-P."/>
            <person name="Eisen J.A."/>
        </authorList>
    </citation>
    <scope>NUCLEOTIDE SEQUENCE [LARGE SCALE GENOMIC DNA]</scope>
    <source>
        <strain evidence="8">DSM 17836 / JCM 10339 / NBRC 14399</strain>
    </source>
</reference>
<dbReference type="GO" id="GO:0000160">
    <property type="term" value="P:phosphorelay signal transduction system"/>
    <property type="evidence" value="ECO:0007669"/>
    <property type="project" value="InterPro"/>
</dbReference>
<keyword evidence="8" id="KW-1185">Reference proteome</keyword>
<dbReference type="AlphaFoldDB" id="D2PYW6"/>
<gene>
    <name evidence="7" type="ordered locus">Kfla_2694</name>
</gene>
<dbReference type="InterPro" id="IPR011990">
    <property type="entry name" value="TPR-like_helical_dom_sf"/>
</dbReference>
<dbReference type="Proteomes" id="UP000007967">
    <property type="component" value="Chromosome"/>
</dbReference>
<dbReference type="Pfam" id="PF00486">
    <property type="entry name" value="Trans_reg_C"/>
    <property type="match status" value="1"/>
</dbReference>
<dbReference type="PROSITE" id="PS51755">
    <property type="entry name" value="OMPR_PHOB"/>
    <property type="match status" value="1"/>
</dbReference>
<evidence type="ECO:0000256" key="3">
    <source>
        <dbReference type="ARBA" id="ARBA00023125"/>
    </source>
</evidence>
<dbReference type="InterPro" id="IPR036388">
    <property type="entry name" value="WH-like_DNA-bd_sf"/>
</dbReference>
<dbReference type="InterPro" id="IPR016032">
    <property type="entry name" value="Sig_transdc_resp-reg_C-effctor"/>
</dbReference>
<evidence type="ECO:0000256" key="1">
    <source>
        <dbReference type="ARBA" id="ARBA00005820"/>
    </source>
</evidence>
<dbReference type="STRING" id="479435.Kfla_2694"/>
<dbReference type="CDD" id="cd15831">
    <property type="entry name" value="BTAD"/>
    <property type="match status" value="1"/>
</dbReference>
<dbReference type="Pfam" id="PF03704">
    <property type="entry name" value="BTAD"/>
    <property type="match status" value="1"/>
</dbReference>
<dbReference type="InterPro" id="IPR027417">
    <property type="entry name" value="P-loop_NTPase"/>
</dbReference>
<evidence type="ECO:0000256" key="4">
    <source>
        <dbReference type="ARBA" id="ARBA00023163"/>
    </source>
</evidence>
<feature type="DNA-binding region" description="OmpR/PhoB-type" evidence="5">
    <location>
        <begin position="16"/>
        <end position="114"/>
    </location>
</feature>
<keyword evidence="2" id="KW-0805">Transcription regulation</keyword>
<reference evidence="7 8" key="2">
    <citation type="journal article" date="2010" name="Stand. Genomic Sci.">
        <title>Complete genome sequence of Kribbella flavida type strain (IFO 14399).</title>
        <authorList>
            <person name="Pukall R."/>
            <person name="Lapidus A."/>
            <person name="Glavina Del Rio T."/>
            <person name="Copeland A."/>
            <person name="Tice H."/>
            <person name="Cheng J.-F."/>
            <person name="Lucas S."/>
            <person name="Chen F."/>
            <person name="Nolan M."/>
            <person name="LaButti K."/>
            <person name="Pati A."/>
            <person name="Ivanova N."/>
            <person name="Mavrommatis K."/>
            <person name="Mikhailova N."/>
            <person name="Pitluck S."/>
            <person name="Bruce D."/>
            <person name="Goodwin L."/>
            <person name="Land M."/>
            <person name="Hauser L."/>
            <person name="Chang Y.-J."/>
            <person name="Jeffries C.D."/>
            <person name="Chen A."/>
            <person name="Palaniappan K."/>
            <person name="Chain P."/>
            <person name="Rohde M."/>
            <person name="Goeker M."/>
            <person name="Bristow J."/>
            <person name="Eisen J.A."/>
            <person name="Markowitz V."/>
            <person name="Hugenholtz P."/>
            <person name="Kyrpides N.C."/>
            <person name="Klenk H.-P."/>
            <person name="Brettin T."/>
        </authorList>
    </citation>
    <scope>NUCLEOTIDE SEQUENCE [LARGE SCALE GENOMIC DNA]</scope>
    <source>
        <strain evidence="8">DSM 17836 / JCM 10339 / NBRC 14399</strain>
    </source>
</reference>
<dbReference type="HOGENOM" id="CLU_004665_2_0_11"/>
<evidence type="ECO:0000259" key="6">
    <source>
        <dbReference type="PROSITE" id="PS51755"/>
    </source>
</evidence>